<evidence type="ECO:0008006" key="2">
    <source>
        <dbReference type="Google" id="ProtNLM"/>
    </source>
</evidence>
<dbReference type="AlphaFoldDB" id="A0A6M3IMK5"/>
<gene>
    <name evidence="1" type="ORF">MM415B01388_0008</name>
</gene>
<sequence>MGGKFKKRENSGDTGEVLTVLPVPYDSSSPLSLEDLGQPYTRKQKEALVLVALGSSLDEAGRTMEISKVTVWEWKKNPAFMYTVETVAENKEALVQEATKAFFFTYYPKVLVQYVELAVRPWEEVSATLAPVKKQCMDVVAKLLGLFDENGKAQMPSHVEYHQHIHALLAGED</sequence>
<protein>
    <recommendedName>
        <fullName evidence="2">Homeodomain phBC6A51-type domain-containing protein</fullName>
    </recommendedName>
</protein>
<evidence type="ECO:0000313" key="1">
    <source>
        <dbReference type="EMBL" id="QJA58880.1"/>
    </source>
</evidence>
<reference evidence="1" key="1">
    <citation type="submission" date="2020-03" db="EMBL/GenBank/DDBJ databases">
        <title>The deep terrestrial virosphere.</title>
        <authorList>
            <person name="Holmfeldt K."/>
            <person name="Nilsson E."/>
            <person name="Simone D."/>
            <person name="Lopez-Fernandez M."/>
            <person name="Wu X."/>
            <person name="de Brujin I."/>
            <person name="Lundin D."/>
            <person name="Andersson A."/>
            <person name="Bertilsson S."/>
            <person name="Dopson M."/>
        </authorList>
    </citation>
    <scope>NUCLEOTIDE SEQUENCE</scope>
    <source>
        <strain evidence="1">MM415B01388</strain>
    </source>
</reference>
<dbReference type="EMBL" id="MT141344">
    <property type="protein sequence ID" value="QJA58880.1"/>
    <property type="molecule type" value="Genomic_DNA"/>
</dbReference>
<organism evidence="1">
    <name type="scientific">viral metagenome</name>
    <dbReference type="NCBI Taxonomy" id="1070528"/>
    <lineage>
        <taxon>unclassified sequences</taxon>
        <taxon>metagenomes</taxon>
        <taxon>organismal metagenomes</taxon>
    </lineage>
</organism>
<proteinExistence type="predicted"/>
<accession>A0A6M3IMK5</accession>
<name>A0A6M3IMK5_9ZZZZ</name>